<keyword evidence="2" id="KW-1185">Reference proteome</keyword>
<dbReference type="RefSeq" id="WP_347326800.1">
    <property type="nucleotide sequence ID" value="NZ_JBCGUH010000015.1"/>
</dbReference>
<dbReference type="Pfam" id="PF05135">
    <property type="entry name" value="Phage_connect_1"/>
    <property type="match status" value="1"/>
</dbReference>
<comment type="caution">
    <text evidence="1">The sequence shown here is derived from an EMBL/GenBank/DDBJ whole genome shotgun (WGS) entry which is preliminary data.</text>
</comment>
<gene>
    <name evidence="1" type="ORF">ACFSC9_15000</name>
</gene>
<sequence length="181" mass="19829">MLIPLSRAKPLLGISMDSDPSDDLLLISALQAASTAIQNFLKRDLEYGTYKQTLDAPDTPFLRLKNYPIHAVNSLEHRSMTVAAESYDIETDNGMLFRRDGWGCGERVIKVEYVAGYILPSDIPGVPESTLPANIEYACALLAQTLMRQPGVTAERVGDLSVNYKDDGGDLPGVVKALLMR</sequence>
<dbReference type="EMBL" id="JBHUEH010000021">
    <property type="protein sequence ID" value="MFD1886823.1"/>
    <property type="molecule type" value="Genomic_DNA"/>
</dbReference>
<evidence type="ECO:0000313" key="2">
    <source>
        <dbReference type="Proteomes" id="UP001597233"/>
    </source>
</evidence>
<proteinExistence type="predicted"/>
<dbReference type="Proteomes" id="UP001597233">
    <property type="component" value="Unassembled WGS sequence"/>
</dbReference>
<name>A0ABW4RMB4_9BACL</name>
<dbReference type="InterPro" id="IPR021146">
    <property type="entry name" value="Phage_gp6-like_head-tail"/>
</dbReference>
<organism evidence="1 2">
    <name type="scientific">Paenibacillus wenxiniae</name>
    <dbReference type="NCBI Taxonomy" id="1636843"/>
    <lineage>
        <taxon>Bacteria</taxon>
        <taxon>Bacillati</taxon>
        <taxon>Bacillota</taxon>
        <taxon>Bacilli</taxon>
        <taxon>Bacillales</taxon>
        <taxon>Paenibacillaceae</taxon>
        <taxon>Paenibacillus</taxon>
    </lineage>
</organism>
<reference evidence="2" key="1">
    <citation type="journal article" date="2019" name="Int. J. Syst. Evol. Microbiol.">
        <title>The Global Catalogue of Microorganisms (GCM) 10K type strain sequencing project: providing services to taxonomists for standard genome sequencing and annotation.</title>
        <authorList>
            <consortium name="The Broad Institute Genomics Platform"/>
            <consortium name="The Broad Institute Genome Sequencing Center for Infectious Disease"/>
            <person name="Wu L."/>
            <person name="Ma J."/>
        </authorList>
    </citation>
    <scope>NUCLEOTIDE SEQUENCE [LARGE SCALE GENOMIC DNA]</scope>
    <source>
        <strain evidence="2">CCUG 54950</strain>
    </source>
</reference>
<accession>A0ABW4RMB4</accession>
<evidence type="ECO:0000313" key="1">
    <source>
        <dbReference type="EMBL" id="MFD1886823.1"/>
    </source>
</evidence>
<protein>
    <submittedName>
        <fullName evidence="1">Phage head-tail connector protein</fullName>
    </submittedName>
</protein>